<gene>
    <name evidence="11" type="ORF">QJ048_07950</name>
</gene>
<organism evidence="11 12">
    <name type="scientific">Pinibacter soli</name>
    <dbReference type="NCBI Taxonomy" id="3044211"/>
    <lineage>
        <taxon>Bacteria</taxon>
        <taxon>Pseudomonadati</taxon>
        <taxon>Bacteroidota</taxon>
        <taxon>Chitinophagia</taxon>
        <taxon>Chitinophagales</taxon>
        <taxon>Chitinophagaceae</taxon>
        <taxon>Pinibacter</taxon>
    </lineage>
</organism>
<evidence type="ECO:0000256" key="8">
    <source>
        <dbReference type="PROSITE-ProRule" id="PRU01360"/>
    </source>
</evidence>
<dbReference type="InterPro" id="IPR036942">
    <property type="entry name" value="Beta-barrel_TonB_sf"/>
</dbReference>
<evidence type="ECO:0000256" key="5">
    <source>
        <dbReference type="ARBA" id="ARBA00022729"/>
    </source>
</evidence>
<keyword evidence="4 8" id="KW-0812">Transmembrane</keyword>
<dbReference type="RefSeq" id="WP_282333805.1">
    <property type="nucleotide sequence ID" value="NZ_JASBRG010000005.1"/>
</dbReference>
<keyword evidence="12" id="KW-1185">Reference proteome</keyword>
<reference evidence="11 12" key="1">
    <citation type="submission" date="2023-05" db="EMBL/GenBank/DDBJ databases">
        <title>Genome sequence of Pinibacter sp. MAH-24.</title>
        <authorList>
            <person name="Huq M.A."/>
        </authorList>
    </citation>
    <scope>NUCLEOTIDE SEQUENCE [LARGE SCALE GENOMIC DNA]</scope>
    <source>
        <strain evidence="11 12">MAH-24</strain>
    </source>
</reference>
<keyword evidence="3 8" id="KW-1134">Transmembrane beta strand</keyword>
<sequence length="719" mass="79978">MKKAICLWLFLCLGVICRAQHKLAVRVKDADANEPLVSATVTLAGKTAATDTTGLILFNNVPAGKHLLQIRSVGHKEFSQAFTIPLPGDSLTIKLEADTENMNEVVVSSTRSTRTIRNMPTRVEFVSGEELEEKANMKPGDIRMMLSESTGIQTQQVSATSANSSIRIQGLDGRYTQLLKDGFPLFSGFSSGLGLLQTPPLDLKQVEIIKGASSTLYGGGAIAGLVNLISKTPKKEKDLRFMINGTSAGGLDLDGFYSQRFGKAGLTLYAARNSSKPYDPSSTGFTAIPKTERYVFNPKLFLYFNPKTTITVGLSSAFEKREGGDIQYIKGHGDSLHSYFENNNSNRVSSQLALDHKLNEHSAFKFKNAISCFRRTIKTPGYAFDGTQWSSYSEGTYSRTGQKSDWIIGLNYYTDNFREHPKDSFPKRDYVQQTAGLFIQQSWNATNWLNTELGLRGDYVANYGPVLLPRAAALFKFSPRLTSRVGAGFGYTTPTIFTEETERMQYKGVLPVSGSTNELEKSYGINADVNYRTAIGDVKMSINQLFFITRINHPLMLDTLAANLYKLRNASGHLDSRGWETNVKLTYGDFSLFIGYTFTDALLHTDHGKIPNPLTAKHKLNNVLIYEVEDNFKIGLEAYYTGKQPLNDGATGKAFWTFGAMAEKIWEKFSVFVNFENFTDTRQTRFDTIYTGPRTDPNFRDIYAPLDGFVVNGGIKLRL</sequence>
<dbReference type="InterPro" id="IPR039426">
    <property type="entry name" value="TonB-dep_rcpt-like"/>
</dbReference>
<evidence type="ECO:0000259" key="10">
    <source>
        <dbReference type="Pfam" id="PF07715"/>
    </source>
</evidence>
<keyword evidence="5 9" id="KW-0732">Signal</keyword>
<comment type="caution">
    <text evidence="11">The sequence shown here is derived from an EMBL/GenBank/DDBJ whole genome shotgun (WGS) entry which is preliminary data.</text>
</comment>
<keyword evidence="2 8" id="KW-0813">Transport</keyword>
<dbReference type="InterPro" id="IPR037066">
    <property type="entry name" value="Plug_dom_sf"/>
</dbReference>
<dbReference type="SUPFAM" id="SSF56935">
    <property type="entry name" value="Porins"/>
    <property type="match status" value="1"/>
</dbReference>
<protein>
    <submittedName>
        <fullName evidence="11">TonB-dependent receptor</fullName>
    </submittedName>
</protein>
<evidence type="ECO:0000256" key="9">
    <source>
        <dbReference type="SAM" id="SignalP"/>
    </source>
</evidence>
<dbReference type="Pfam" id="PF07715">
    <property type="entry name" value="Plug"/>
    <property type="match status" value="1"/>
</dbReference>
<feature type="domain" description="TonB-dependent receptor plug" evidence="10">
    <location>
        <begin position="116"/>
        <end position="224"/>
    </location>
</feature>
<dbReference type="Gene3D" id="2.40.170.20">
    <property type="entry name" value="TonB-dependent receptor, beta-barrel domain"/>
    <property type="match status" value="1"/>
</dbReference>
<name>A0ABT6RBA8_9BACT</name>
<feature type="signal peptide" evidence="9">
    <location>
        <begin position="1"/>
        <end position="21"/>
    </location>
</feature>
<dbReference type="Gene3D" id="2.170.130.10">
    <property type="entry name" value="TonB-dependent receptor, plug domain"/>
    <property type="match status" value="1"/>
</dbReference>
<dbReference type="Pfam" id="PF13715">
    <property type="entry name" value="CarbopepD_reg_2"/>
    <property type="match status" value="1"/>
</dbReference>
<evidence type="ECO:0000256" key="3">
    <source>
        <dbReference type="ARBA" id="ARBA00022452"/>
    </source>
</evidence>
<evidence type="ECO:0000256" key="7">
    <source>
        <dbReference type="ARBA" id="ARBA00023237"/>
    </source>
</evidence>
<evidence type="ECO:0000313" key="11">
    <source>
        <dbReference type="EMBL" id="MDI3319701.1"/>
    </source>
</evidence>
<evidence type="ECO:0000256" key="2">
    <source>
        <dbReference type="ARBA" id="ARBA00022448"/>
    </source>
</evidence>
<dbReference type="PANTHER" id="PTHR30069:SF29">
    <property type="entry name" value="HEMOGLOBIN AND HEMOGLOBIN-HAPTOGLOBIN-BINDING PROTEIN 1-RELATED"/>
    <property type="match status" value="1"/>
</dbReference>
<keyword evidence="6 8" id="KW-0472">Membrane</keyword>
<dbReference type="InterPro" id="IPR012910">
    <property type="entry name" value="Plug_dom"/>
</dbReference>
<evidence type="ECO:0000256" key="1">
    <source>
        <dbReference type="ARBA" id="ARBA00004571"/>
    </source>
</evidence>
<proteinExistence type="inferred from homology"/>
<evidence type="ECO:0000256" key="4">
    <source>
        <dbReference type="ARBA" id="ARBA00022692"/>
    </source>
</evidence>
<dbReference type="PANTHER" id="PTHR30069">
    <property type="entry name" value="TONB-DEPENDENT OUTER MEMBRANE RECEPTOR"/>
    <property type="match status" value="1"/>
</dbReference>
<keyword evidence="11" id="KW-0675">Receptor</keyword>
<accession>A0ABT6RBA8</accession>
<dbReference type="InterPro" id="IPR008969">
    <property type="entry name" value="CarboxyPept-like_regulatory"/>
</dbReference>
<evidence type="ECO:0000313" key="12">
    <source>
        <dbReference type="Proteomes" id="UP001226434"/>
    </source>
</evidence>
<comment type="subcellular location">
    <subcellularLocation>
        <location evidence="1 8">Cell outer membrane</location>
        <topology evidence="1 8">Multi-pass membrane protein</topology>
    </subcellularLocation>
</comment>
<dbReference type="Proteomes" id="UP001226434">
    <property type="component" value="Unassembled WGS sequence"/>
</dbReference>
<comment type="similarity">
    <text evidence="8">Belongs to the TonB-dependent receptor family.</text>
</comment>
<evidence type="ECO:0000256" key="6">
    <source>
        <dbReference type="ARBA" id="ARBA00023136"/>
    </source>
</evidence>
<dbReference type="SUPFAM" id="SSF49464">
    <property type="entry name" value="Carboxypeptidase regulatory domain-like"/>
    <property type="match status" value="1"/>
</dbReference>
<dbReference type="PROSITE" id="PS52016">
    <property type="entry name" value="TONB_DEPENDENT_REC_3"/>
    <property type="match status" value="1"/>
</dbReference>
<dbReference type="EMBL" id="JASBRG010000005">
    <property type="protein sequence ID" value="MDI3319701.1"/>
    <property type="molecule type" value="Genomic_DNA"/>
</dbReference>
<feature type="chain" id="PRO_5046587290" evidence="9">
    <location>
        <begin position="22"/>
        <end position="719"/>
    </location>
</feature>
<keyword evidence="7 8" id="KW-0998">Cell outer membrane</keyword>